<dbReference type="EMBL" id="CP111023">
    <property type="protein sequence ID" value="WAR21732.1"/>
    <property type="molecule type" value="Genomic_DNA"/>
</dbReference>
<dbReference type="Gene3D" id="3.90.850.10">
    <property type="entry name" value="Fumarylacetoacetase-like, C-terminal domain"/>
    <property type="match status" value="1"/>
</dbReference>
<proteinExistence type="predicted"/>
<evidence type="ECO:0008006" key="4">
    <source>
        <dbReference type="Google" id="ProtNLM"/>
    </source>
</evidence>
<sequence length="156" mass="17703">MKRTKRIENNLNAAVSGSSGRFMCLKSGDLILTGTPTGVGCFKKPPDYMKSVVKKKVMGQLHGHKQTGGGEPIEMNIKDWEEKVLATIPNVSVSGIEGGSTLVMSRQLHLRSRQERSHHQKEQGVTSHQDHPKQPRESWRSLGRVKRRKRKWRKRI</sequence>
<feature type="compositionally biased region" description="Basic residues" evidence="1">
    <location>
        <begin position="143"/>
        <end position="156"/>
    </location>
</feature>
<name>A0ABY7FL06_MYAAR</name>
<evidence type="ECO:0000313" key="3">
    <source>
        <dbReference type="Proteomes" id="UP001164746"/>
    </source>
</evidence>
<gene>
    <name evidence="2" type="ORF">MAR_015706</name>
</gene>
<keyword evidence="3" id="KW-1185">Reference proteome</keyword>
<reference evidence="2" key="1">
    <citation type="submission" date="2022-11" db="EMBL/GenBank/DDBJ databases">
        <title>Centuries of genome instability and evolution in soft-shell clam transmissible cancer (bioRxiv).</title>
        <authorList>
            <person name="Hart S.F.M."/>
            <person name="Yonemitsu M.A."/>
            <person name="Giersch R.M."/>
            <person name="Beal B.F."/>
            <person name="Arriagada G."/>
            <person name="Davis B.W."/>
            <person name="Ostrander E.A."/>
            <person name="Goff S.P."/>
            <person name="Metzger M.J."/>
        </authorList>
    </citation>
    <scope>NUCLEOTIDE SEQUENCE</scope>
    <source>
        <strain evidence="2">MELC-2E11</strain>
        <tissue evidence="2">Siphon/mantle</tissue>
    </source>
</reference>
<evidence type="ECO:0000256" key="1">
    <source>
        <dbReference type="SAM" id="MobiDB-lite"/>
    </source>
</evidence>
<feature type="region of interest" description="Disordered" evidence="1">
    <location>
        <begin position="109"/>
        <end position="156"/>
    </location>
</feature>
<dbReference type="Proteomes" id="UP001164746">
    <property type="component" value="Chromosome 12"/>
</dbReference>
<accession>A0ABY7FL06</accession>
<dbReference type="SUPFAM" id="SSF56529">
    <property type="entry name" value="FAH"/>
    <property type="match status" value="1"/>
</dbReference>
<dbReference type="InterPro" id="IPR036663">
    <property type="entry name" value="Fumarylacetoacetase_C_sf"/>
</dbReference>
<organism evidence="2 3">
    <name type="scientific">Mya arenaria</name>
    <name type="common">Soft-shell clam</name>
    <dbReference type="NCBI Taxonomy" id="6604"/>
    <lineage>
        <taxon>Eukaryota</taxon>
        <taxon>Metazoa</taxon>
        <taxon>Spiralia</taxon>
        <taxon>Lophotrochozoa</taxon>
        <taxon>Mollusca</taxon>
        <taxon>Bivalvia</taxon>
        <taxon>Autobranchia</taxon>
        <taxon>Heteroconchia</taxon>
        <taxon>Euheterodonta</taxon>
        <taxon>Imparidentia</taxon>
        <taxon>Neoheterodontei</taxon>
        <taxon>Myida</taxon>
        <taxon>Myoidea</taxon>
        <taxon>Myidae</taxon>
        <taxon>Mya</taxon>
    </lineage>
</organism>
<feature type="compositionally biased region" description="Basic and acidic residues" evidence="1">
    <location>
        <begin position="112"/>
        <end position="139"/>
    </location>
</feature>
<evidence type="ECO:0000313" key="2">
    <source>
        <dbReference type="EMBL" id="WAR21732.1"/>
    </source>
</evidence>
<protein>
    <recommendedName>
        <fullName evidence="4">Fumarylacetoacetase-like C-terminal domain-containing protein</fullName>
    </recommendedName>
</protein>